<dbReference type="InterPro" id="IPR011650">
    <property type="entry name" value="Peptidase_M20_dimer"/>
</dbReference>
<dbReference type="AlphaFoldDB" id="A0A150SAR8"/>
<dbReference type="CDD" id="cd05674">
    <property type="entry name" value="M20_yscS"/>
    <property type="match status" value="1"/>
</dbReference>
<protein>
    <recommendedName>
        <fullName evidence="6">Peptidase M20 dimerisation domain-containing protein</fullName>
    </recommendedName>
</protein>
<evidence type="ECO:0000259" key="6">
    <source>
        <dbReference type="Pfam" id="PF07687"/>
    </source>
</evidence>
<organism evidence="7 8">
    <name type="scientific">Sorangium cellulosum</name>
    <name type="common">Polyangium cellulosum</name>
    <dbReference type="NCBI Taxonomy" id="56"/>
    <lineage>
        <taxon>Bacteria</taxon>
        <taxon>Pseudomonadati</taxon>
        <taxon>Myxococcota</taxon>
        <taxon>Polyangia</taxon>
        <taxon>Polyangiales</taxon>
        <taxon>Polyangiaceae</taxon>
        <taxon>Sorangium</taxon>
    </lineage>
</organism>
<dbReference type="Pfam" id="PF01546">
    <property type="entry name" value="Peptidase_M20"/>
    <property type="match status" value="1"/>
</dbReference>
<evidence type="ECO:0000256" key="5">
    <source>
        <dbReference type="ARBA" id="ARBA00022833"/>
    </source>
</evidence>
<dbReference type="InterPro" id="IPR047177">
    <property type="entry name" value="Pept_M20A"/>
</dbReference>
<evidence type="ECO:0000256" key="1">
    <source>
        <dbReference type="ARBA" id="ARBA00006247"/>
    </source>
</evidence>
<name>A0A150SAR8_SORCE</name>
<dbReference type="PROSITE" id="PS00758">
    <property type="entry name" value="ARGE_DAPE_CPG2_1"/>
    <property type="match status" value="1"/>
</dbReference>
<dbReference type="SUPFAM" id="SSF55031">
    <property type="entry name" value="Bacterial exopeptidase dimerisation domain"/>
    <property type="match status" value="1"/>
</dbReference>
<dbReference type="FunFam" id="1.10.150.900:FF:000003">
    <property type="entry name" value="N-fatty-acyl-amino acid synthase/hydrolase PM20D1"/>
    <property type="match status" value="1"/>
</dbReference>
<dbReference type="Pfam" id="PF07687">
    <property type="entry name" value="M20_dimer"/>
    <property type="match status" value="1"/>
</dbReference>
<evidence type="ECO:0000256" key="2">
    <source>
        <dbReference type="ARBA" id="ARBA00022670"/>
    </source>
</evidence>
<keyword evidence="2" id="KW-0645">Protease</keyword>
<dbReference type="FunFam" id="3.40.630.10:FF:000027">
    <property type="entry name" value="N-fatty-acyl-amino acid synthase/hydrolase PM20D1"/>
    <property type="match status" value="1"/>
</dbReference>
<accession>A0A150SAR8</accession>
<dbReference type="GO" id="GO:0016810">
    <property type="term" value="F:hydrolase activity, acting on carbon-nitrogen (but not peptide) bonds"/>
    <property type="evidence" value="ECO:0007669"/>
    <property type="project" value="UniProtKB-ARBA"/>
</dbReference>
<gene>
    <name evidence="7" type="ORF">BE17_21990</name>
</gene>
<reference evidence="7 8" key="1">
    <citation type="submission" date="2014-02" db="EMBL/GenBank/DDBJ databases">
        <title>The small core and large imbalanced accessory genome model reveals a collaborative survival strategy of Sorangium cellulosum strains in nature.</title>
        <authorList>
            <person name="Han K."/>
            <person name="Peng R."/>
            <person name="Blom J."/>
            <person name="Li Y.-Z."/>
        </authorList>
    </citation>
    <scope>NUCLEOTIDE SEQUENCE [LARGE SCALE GENOMIC DNA]</scope>
    <source>
        <strain evidence="7 8">So0011-07</strain>
    </source>
</reference>
<keyword evidence="5" id="KW-0862">Zinc</keyword>
<dbReference type="PANTHER" id="PTHR45962:SF1">
    <property type="entry name" value="N-FATTY-ACYL-AMINO ACID SYNTHASE_HYDROLASE PM20D1"/>
    <property type="match status" value="1"/>
</dbReference>
<dbReference type="GO" id="GO:0006520">
    <property type="term" value="P:amino acid metabolic process"/>
    <property type="evidence" value="ECO:0007669"/>
    <property type="project" value="UniProtKB-ARBA"/>
</dbReference>
<comment type="similarity">
    <text evidence="1">Belongs to the peptidase M20A family.</text>
</comment>
<dbReference type="Gene3D" id="3.30.70.360">
    <property type="match status" value="1"/>
</dbReference>
<dbReference type="EMBL" id="JEMB01001214">
    <property type="protein sequence ID" value="KYF89539.1"/>
    <property type="molecule type" value="Genomic_DNA"/>
</dbReference>
<dbReference type="InterPro" id="IPR001261">
    <property type="entry name" value="ArgE/DapE_CS"/>
</dbReference>
<proteinExistence type="inferred from homology"/>
<evidence type="ECO:0000313" key="8">
    <source>
        <dbReference type="Proteomes" id="UP000075635"/>
    </source>
</evidence>
<keyword evidence="3" id="KW-0479">Metal-binding</keyword>
<sequence>MRRVLRFVGLGVVALLLILVVKALTTRSRQIGAEAAEGIPIDEAKAAEHLARAITFKTISEQPATTLDAQTAPPAGEASTSVDAFLGLHRALEEMFPRTHQTLTREVVGGLSLLYTWKGKDAGKPPILLMAHQDVVPVEPGTEGGWQKPPFEGTIDGGYVWGRGSIDFKNGVVGILEAVEALLNQGHSPSRTVYLAFGHDEELGGPKGASAIVDLLASRNVRLEYALDEGMFLTQGIIKGVARPVGLIGLAEKGYVSVELVVETEGGHSSVPPRPTGVGILARAIDRLESHPIPASLDGPARLLFETLAPEMPLLPNRLILSNLWLLEPIATLSLAGNPATAAMIRTTTAPTMLDGGIKDNVLPKRVRAVVNFRIRPGDSVEAVLDHVARTVDDPRVKVQILGGGKGKEPSPVSSVEGFGYRSIERTIRQVFPDAIVAPSLVLGGTDSAHYQRVADGVYRFCPTRLMDEDRARFHGTNERISVKNFAEVARFYAQLIKNADAP</sequence>
<feature type="domain" description="Peptidase M20 dimerisation" evidence="6">
    <location>
        <begin position="251"/>
        <end position="394"/>
    </location>
</feature>
<dbReference type="InterPro" id="IPR002933">
    <property type="entry name" value="Peptidase_M20"/>
</dbReference>
<dbReference type="GO" id="GO:0006629">
    <property type="term" value="P:lipid metabolic process"/>
    <property type="evidence" value="ECO:0007669"/>
    <property type="project" value="UniProtKB-ARBA"/>
</dbReference>
<dbReference type="GO" id="GO:0043604">
    <property type="term" value="P:amide biosynthetic process"/>
    <property type="evidence" value="ECO:0007669"/>
    <property type="project" value="UniProtKB-ARBA"/>
</dbReference>
<dbReference type="Proteomes" id="UP000075635">
    <property type="component" value="Unassembled WGS sequence"/>
</dbReference>
<dbReference type="GO" id="GO:0008233">
    <property type="term" value="F:peptidase activity"/>
    <property type="evidence" value="ECO:0007669"/>
    <property type="project" value="UniProtKB-KW"/>
</dbReference>
<keyword evidence="4" id="KW-0378">Hydrolase</keyword>
<dbReference type="Gene3D" id="1.10.150.900">
    <property type="match status" value="1"/>
</dbReference>
<dbReference type="PROSITE" id="PS00759">
    <property type="entry name" value="ARGE_DAPE_CPG2_2"/>
    <property type="match status" value="1"/>
</dbReference>
<dbReference type="InterPro" id="IPR036264">
    <property type="entry name" value="Bact_exopeptidase_dim_dom"/>
</dbReference>
<dbReference type="GO" id="GO:0006508">
    <property type="term" value="P:proteolysis"/>
    <property type="evidence" value="ECO:0007669"/>
    <property type="project" value="UniProtKB-KW"/>
</dbReference>
<evidence type="ECO:0000313" key="7">
    <source>
        <dbReference type="EMBL" id="KYF89539.1"/>
    </source>
</evidence>
<dbReference type="PANTHER" id="PTHR45962">
    <property type="entry name" value="N-FATTY-ACYL-AMINO ACID SYNTHASE/HYDROLASE PM20D1"/>
    <property type="match status" value="1"/>
</dbReference>
<dbReference type="Gene3D" id="3.40.630.10">
    <property type="entry name" value="Zn peptidases"/>
    <property type="match status" value="1"/>
</dbReference>
<comment type="caution">
    <text evidence="7">The sequence shown here is derived from an EMBL/GenBank/DDBJ whole genome shotgun (WGS) entry which is preliminary data.</text>
</comment>
<dbReference type="SUPFAM" id="SSF53187">
    <property type="entry name" value="Zn-dependent exopeptidases"/>
    <property type="match status" value="1"/>
</dbReference>
<evidence type="ECO:0000256" key="4">
    <source>
        <dbReference type="ARBA" id="ARBA00022801"/>
    </source>
</evidence>
<dbReference type="GO" id="GO:0005576">
    <property type="term" value="C:extracellular region"/>
    <property type="evidence" value="ECO:0007669"/>
    <property type="project" value="UniProtKB-ARBA"/>
</dbReference>
<dbReference type="NCBIfam" id="NF006113">
    <property type="entry name" value="PRK08262.1-4"/>
    <property type="match status" value="1"/>
</dbReference>
<evidence type="ECO:0000256" key="3">
    <source>
        <dbReference type="ARBA" id="ARBA00022723"/>
    </source>
</evidence>
<dbReference type="GO" id="GO:0046872">
    <property type="term" value="F:metal ion binding"/>
    <property type="evidence" value="ECO:0007669"/>
    <property type="project" value="UniProtKB-KW"/>
</dbReference>